<accession>A0A016RUA1</accession>
<dbReference type="AlphaFoldDB" id="A0A016RUA1"/>
<feature type="chain" id="PRO_5001485761" description="C-type lectin domain-containing protein" evidence="1">
    <location>
        <begin position="24"/>
        <end position="302"/>
    </location>
</feature>
<dbReference type="PROSITE" id="PS50041">
    <property type="entry name" value="C_TYPE_LECTIN_2"/>
    <property type="match status" value="2"/>
</dbReference>
<dbReference type="OrthoDB" id="5795186at2759"/>
<dbReference type="SMART" id="SM00034">
    <property type="entry name" value="CLECT"/>
    <property type="match status" value="2"/>
</dbReference>
<protein>
    <recommendedName>
        <fullName evidence="2">C-type lectin domain-containing protein</fullName>
    </recommendedName>
</protein>
<evidence type="ECO:0000256" key="1">
    <source>
        <dbReference type="SAM" id="SignalP"/>
    </source>
</evidence>
<dbReference type="PROSITE" id="PS51257">
    <property type="entry name" value="PROKAR_LIPOPROTEIN"/>
    <property type="match status" value="1"/>
</dbReference>
<dbReference type="SUPFAM" id="SSF56436">
    <property type="entry name" value="C-type lectin-like"/>
    <property type="match status" value="2"/>
</dbReference>
<feature type="domain" description="C-type lectin" evidence="2">
    <location>
        <begin position="33"/>
        <end position="135"/>
    </location>
</feature>
<name>A0A016RUA1_9BILA</name>
<feature type="domain" description="C-type lectin" evidence="2">
    <location>
        <begin position="180"/>
        <end position="294"/>
    </location>
</feature>
<dbReference type="CDD" id="cd00037">
    <property type="entry name" value="CLECT"/>
    <property type="match status" value="2"/>
</dbReference>
<dbReference type="STRING" id="53326.A0A016RUA1"/>
<dbReference type="Gene3D" id="3.10.100.10">
    <property type="entry name" value="Mannose-Binding Protein A, subunit A"/>
    <property type="match status" value="2"/>
</dbReference>
<reference evidence="4" key="1">
    <citation type="journal article" date="2015" name="Nat. Genet.">
        <title>The genome and transcriptome of the zoonotic hookworm Ancylostoma ceylanicum identify infection-specific gene families.</title>
        <authorList>
            <person name="Schwarz E.M."/>
            <person name="Hu Y."/>
            <person name="Antoshechkin I."/>
            <person name="Miller M.M."/>
            <person name="Sternberg P.W."/>
            <person name="Aroian R.V."/>
        </authorList>
    </citation>
    <scope>NUCLEOTIDE SEQUENCE</scope>
    <source>
        <strain evidence="4">HY135</strain>
    </source>
</reference>
<dbReference type="Proteomes" id="UP000024635">
    <property type="component" value="Unassembled WGS sequence"/>
</dbReference>
<comment type="caution">
    <text evidence="3">The sequence shown here is derived from an EMBL/GenBank/DDBJ whole genome shotgun (WGS) entry which is preliminary data.</text>
</comment>
<dbReference type="InterPro" id="IPR050111">
    <property type="entry name" value="C-type_lectin/snaclec_domain"/>
</dbReference>
<feature type="signal peptide" evidence="1">
    <location>
        <begin position="1"/>
        <end position="23"/>
    </location>
</feature>
<dbReference type="InterPro" id="IPR016186">
    <property type="entry name" value="C-type_lectin-like/link_sf"/>
</dbReference>
<keyword evidence="1" id="KW-0732">Signal</keyword>
<evidence type="ECO:0000313" key="4">
    <source>
        <dbReference type="Proteomes" id="UP000024635"/>
    </source>
</evidence>
<keyword evidence="4" id="KW-1185">Reference proteome</keyword>
<dbReference type="EMBL" id="JARK01001708">
    <property type="protein sequence ID" value="EYB81891.1"/>
    <property type="molecule type" value="Genomic_DNA"/>
</dbReference>
<proteinExistence type="predicted"/>
<dbReference type="PANTHER" id="PTHR22803">
    <property type="entry name" value="MANNOSE, PHOSPHOLIPASE, LECTIN RECEPTOR RELATED"/>
    <property type="match status" value="1"/>
</dbReference>
<dbReference type="InterPro" id="IPR016187">
    <property type="entry name" value="CTDL_fold"/>
</dbReference>
<sequence>MSSATMRRLLTLLLFSFYSGSQACPYGGITAYYIDQCYVYSNLKTTWISAESICQYMGGHLISIQSDMENGYVARVLHTPSRKEFYIGAYVNGHTWEWSDYDVKFIYTNFRGSMFNNSDNVSTMLLTNTFYGKWNIVSSNALTPNTFACQVPNCAFKETRKQNTRHLDKIAYYDNTTAYYYFGTVSNQESFNDAEDECRRIGGHLPSISNAYQNAAVQDAAHKLLGRNNGGKIILGYSNLMNMGFSWSDGNPSTYTNWAMGEPVTAVAGVAWMDMLTGWWNTAAPFANCHFICALPAYRPTC</sequence>
<dbReference type="Pfam" id="PF00059">
    <property type="entry name" value="Lectin_C"/>
    <property type="match status" value="2"/>
</dbReference>
<gene>
    <name evidence="3" type="primary">Acey_s0372.g161</name>
    <name evidence="3" type="ORF">Y032_0372g161</name>
</gene>
<evidence type="ECO:0000313" key="3">
    <source>
        <dbReference type="EMBL" id="EYB81891.1"/>
    </source>
</evidence>
<evidence type="ECO:0000259" key="2">
    <source>
        <dbReference type="PROSITE" id="PS50041"/>
    </source>
</evidence>
<organism evidence="3 4">
    <name type="scientific">Ancylostoma ceylanicum</name>
    <dbReference type="NCBI Taxonomy" id="53326"/>
    <lineage>
        <taxon>Eukaryota</taxon>
        <taxon>Metazoa</taxon>
        <taxon>Ecdysozoa</taxon>
        <taxon>Nematoda</taxon>
        <taxon>Chromadorea</taxon>
        <taxon>Rhabditida</taxon>
        <taxon>Rhabditina</taxon>
        <taxon>Rhabditomorpha</taxon>
        <taxon>Strongyloidea</taxon>
        <taxon>Ancylostomatidae</taxon>
        <taxon>Ancylostomatinae</taxon>
        <taxon>Ancylostoma</taxon>
    </lineage>
</organism>
<dbReference type="InterPro" id="IPR001304">
    <property type="entry name" value="C-type_lectin-like"/>
</dbReference>